<dbReference type="GO" id="GO:0003677">
    <property type="term" value="F:DNA binding"/>
    <property type="evidence" value="ECO:0007669"/>
    <property type="project" value="UniProtKB-KW"/>
</dbReference>
<dbReference type="EMBL" id="BMGC01000021">
    <property type="protein sequence ID" value="GGB38351.1"/>
    <property type="molecule type" value="Genomic_DNA"/>
</dbReference>
<evidence type="ECO:0000313" key="7">
    <source>
        <dbReference type="Proteomes" id="UP000621454"/>
    </source>
</evidence>
<dbReference type="Pfam" id="PF09339">
    <property type="entry name" value="HTH_IclR"/>
    <property type="match status" value="1"/>
</dbReference>
<dbReference type="Gene3D" id="3.30.450.40">
    <property type="match status" value="1"/>
</dbReference>
<evidence type="ECO:0000256" key="1">
    <source>
        <dbReference type="ARBA" id="ARBA00023015"/>
    </source>
</evidence>
<comment type="caution">
    <text evidence="6">The sequence shown here is derived from an EMBL/GenBank/DDBJ whole genome shotgun (WGS) entry which is preliminary data.</text>
</comment>
<dbReference type="PROSITE" id="PS51078">
    <property type="entry name" value="ICLR_ED"/>
    <property type="match status" value="1"/>
</dbReference>
<dbReference type="RefSeq" id="WP_188587159.1">
    <property type="nucleotide sequence ID" value="NZ_BMGC01000021.1"/>
</dbReference>
<keyword evidence="7" id="KW-1185">Reference proteome</keyword>
<dbReference type="InterPro" id="IPR029016">
    <property type="entry name" value="GAF-like_dom_sf"/>
</dbReference>
<evidence type="ECO:0000259" key="4">
    <source>
        <dbReference type="PROSITE" id="PS51077"/>
    </source>
</evidence>
<keyword evidence="3" id="KW-0804">Transcription</keyword>
<proteinExistence type="predicted"/>
<feature type="domain" description="IclR-ED" evidence="5">
    <location>
        <begin position="70"/>
        <end position="248"/>
    </location>
</feature>
<dbReference type="GO" id="GO:0045892">
    <property type="term" value="P:negative regulation of DNA-templated transcription"/>
    <property type="evidence" value="ECO:0007669"/>
    <property type="project" value="TreeGrafter"/>
</dbReference>
<keyword evidence="1" id="KW-0805">Transcription regulation</keyword>
<dbReference type="PROSITE" id="PS51077">
    <property type="entry name" value="HTH_ICLR"/>
    <property type="match status" value="1"/>
</dbReference>
<reference evidence="6" key="2">
    <citation type="submission" date="2020-09" db="EMBL/GenBank/DDBJ databases">
        <authorList>
            <person name="Sun Q."/>
            <person name="Zhou Y."/>
        </authorList>
    </citation>
    <scope>NUCLEOTIDE SEQUENCE</scope>
    <source>
        <strain evidence="6">CGMCC 1.12827</strain>
    </source>
</reference>
<dbReference type="InterPro" id="IPR036390">
    <property type="entry name" value="WH_DNA-bd_sf"/>
</dbReference>
<organism evidence="6 7">
    <name type="scientific">Gordonia jinhuaensis</name>
    <dbReference type="NCBI Taxonomy" id="1517702"/>
    <lineage>
        <taxon>Bacteria</taxon>
        <taxon>Bacillati</taxon>
        <taxon>Actinomycetota</taxon>
        <taxon>Actinomycetes</taxon>
        <taxon>Mycobacteriales</taxon>
        <taxon>Gordoniaceae</taxon>
        <taxon>Gordonia</taxon>
    </lineage>
</organism>
<dbReference type="InterPro" id="IPR005471">
    <property type="entry name" value="Tscrpt_reg_IclR_N"/>
</dbReference>
<protein>
    <submittedName>
        <fullName evidence="6">IclR family transcriptional regulator</fullName>
    </submittedName>
</protein>
<dbReference type="PANTHER" id="PTHR30136:SF24">
    <property type="entry name" value="HTH-TYPE TRANSCRIPTIONAL REPRESSOR ALLR"/>
    <property type="match status" value="1"/>
</dbReference>
<dbReference type="Pfam" id="PF01614">
    <property type="entry name" value="IclR_C"/>
    <property type="match status" value="1"/>
</dbReference>
<dbReference type="GO" id="GO:0003700">
    <property type="term" value="F:DNA-binding transcription factor activity"/>
    <property type="evidence" value="ECO:0007669"/>
    <property type="project" value="TreeGrafter"/>
</dbReference>
<dbReference type="Gene3D" id="1.10.10.10">
    <property type="entry name" value="Winged helix-like DNA-binding domain superfamily/Winged helix DNA-binding domain"/>
    <property type="match status" value="1"/>
</dbReference>
<gene>
    <name evidence="6" type="ORF">GCM10011489_27530</name>
</gene>
<keyword evidence="2" id="KW-0238">DNA-binding</keyword>
<reference evidence="6" key="1">
    <citation type="journal article" date="2014" name="Int. J. Syst. Evol. Microbiol.">
        <title>Complete genome sequence of Corynebacterium casei LMG S-19264T (=DSM 44701T), isolated from a smear-ripened cheese.</title>
        <authorList>
            <consortium name="US DOE Joint Genome Institute (JGI-PGF)"/>
            <person name="Walter F."/>
            <person name="Albersmeier A."/>
            <person name="Kalinowski J."/>
            <person name="Ruckert C."/>
        </authorList>
    </citation>
    <scope>NUCLEOTIDE SEQUENCE</scope>
    <source>
        <strain evidence="6">CGMCC 1.12827</strain>
    </source>
</reference>
<dbReference type="SUPFAM" id="SSF55781">
    <property type="entry name" value="GAF domain-like"/>
    <property type="match status" value="1"/>
</dbReference>
<accession>A0A916TDD6</accession>
<dbReference type="InterPro" id="IPR050707">
    <property type="entry name" value="HTH_MetabolicPath_Reg"/>
</dbReference>
<dbReference type="SMART" id="SM00346">
    <property type="entry name" value="HTH_ICLR"/>
    <property type="match status" value="1"/>
</dbReference>
<feature type="domain" description="HTH iclR-type" evidence="4">
    <location>
        <begin position="8"/>
        <end position="69"/>
    </location>
</feature>
<evidence type="ECO:0000256" key="3">
    <source>
        <dbReference type="ARBA" id="ARBA00023163"/>
    </source>
</evidence>
<dbReference type="AlphaFoldDB" id="A0A916TDD6"/>
<dbReference type="InterPro" id="IPR014757">
    <property type="entry name" value="Tscrpt_reg_IclR_C"/>
</dbReference>
<name>A0A916TDD6_9ACTN</name>
<dbReference type="SUPFAM" id="SSF46785">
    <property type="entry name" value="Winged helix' DNA-binding domain"/>
    <property type="match status" value="1"/>
</dbReference>
<evidence type="ECO:0000259" key="5">
    <source>
        <dbReference type="PROSITE" id="PS51078"/>
    </source>
</evidence>
<dbReference type="Proteomes" id="UP000621454">
    <property type="component" value="Unassembled WGS sequence"/>
</dbReference>
<sequence length="270" mass="28989">MARSTAGESVLQRATRILEVFDVDNPAVSVTDIAARANLPLSTAARLVDELVDLGLLARDPSRRVRIGVHLWELASRASPTRGLREAAMPFLEDLHAVVGHHVQIGVLDDDEVLFVERLSSHQAVINVTQVAGRLPLNASSSGLVLLAHAAPALQERVLNRPMRRFTAETIVDSSALRSFLAGVRRNDAAICPGFIHDDAMGIAVPIRDRTDRVVAALSVIVPRGDRPSVHLGALRGAALGIRRALDRPGLIAPRVLADGTDCNEVTPIE</sequence>
<dbReference type="PANTHER" id="PTHR30136">
    <property type="entry name" value="HELIX-TURN-HELIX TRANSCRIPTIONAL REGULATOR, ICLR FAMILY"/>
    <property type="match status" value="1"/>
</dbReference>
<evidence type="ECO:0000313" key="6">
    <source>
        <dbReference type="EMBL" id="GGB38351.1"/>
    </source>
</evidence>
<evidence type="ECO:0000256" key="2">
    <source>
        <dbReference type="ARBA" id="ARBA00023125"/>
    </source>
</evidence>
<dbReference type="InterPro" id="IPR036388">
    <property type="entry name" value="WH-like_DNA-bd_sf"/>
</dbReference>